<dbReference type="Proteomes" id="UP000274429">
    <property type="component" value="Unassembled WGS sequence"/>
</dbReference>
<organism evidence="3">
    <name type="scientific">Hydatigena taeniaeformis</name>
    <name type="common">Feline tapeworm</name>
    <name type="synonym">Taenia taeniaeformis</name>
    <dbReference type="NCBI Taxonomy" id="6205"/>
    <lineage>
        <taxon>Eukaryota</taxon>
        <taxon>Metazoa</taxon>
        <taxon>Spiralia</taxon>
        <taxon>Lophotrochozoa</taxon>
        <taxon>Platyhelminthes</taxon>
        <taxon>Cestoda</taxon>
        <taxon>Eucestoda</taxon>
        <taxon>Cyclophyllidea</taxon>
        <taxon>Taeniidae</taxon>
        <taxon>Hydatigera</taxon>
    </lineage>
</organism>
<dbReference type="WBParaSite" id="TTAC_0000278501-mRNA-1">
    <property type="protein sequence ID" value="TTAC_0000278501-mRNA-1"/>
    <property type="gene ID" value="TTAC_0000278501"/>
</dbReference>
<dbReference type="EMBL" id="UYWX01001489">
    <property type="protein sequence ID" value="VDM21118.1"/>
    <property type="molecule type" value="Genomic_DNA"/>
</dbReference>
<protein>
    <submittedName>
        <fullName evidence="3">Cadherin domain-containing protein</fullName>
    </submittedName>
</protein>
<reference evidence="1 2" key="2">
    <citation type="submission" date="2018-11" db="EMBL/GenBank/DDBJ databases">
        <authorList>
            <consortium name="Pathogen Informatics"/>
        </authorList>
    </citation>
    <scope>NUCLEOTIDE SEQUENCE [LARGE SCALE GENOMIC DNA]</scope>
</reference>
<dbReference type="AlphaFoldDB" id="A0A0R3WPU5"/>
<gene>
    <name evidence="1" type="ORF">TTAC_LOCUS2770</name>
</gene>
<evidence type="ECO:0000313" key="2">
    <source>
        <dbReference type="Proteomes" id="UP000274429"/>
    </source>
</evidence>
<keyword evidence="2" id="KW-1185">Reference proteome</keyword>
<evidence type="ECO:0000313" key="3">
    <source>
        <dbReference type="WBParaSite" id="TTAC_0000278501-mRNA-1"/>
    </source>
</evidence>
<proteinExistence type="predicted"/>
<accession>A0A0R3WPU5</accession>
<sequence length="82" mass="8687">MRLSPAESSLALESVNAVDSSAGRYGGHIGFLIDLLPTQPTLLDRSVSEFVFTVFRHPESFSVTVTTDDAEDNGVLGGADSD</sequence>
<evidence type="ECO:0000313" key="1">
    <source>
        <dbReference type="EMBL" id="VDM21118.1"/>
    </source>
</evidence>
<name>A0A0R3WPU5_HYDTA</name>
<reference evidence="3" key="1">
    <citation type="submission" date="2017-02" db="UniProtKB">
        <authorList>
            <consortium name="WormBaseParasite"/>
        </authorList>
    </citation>
    <scope>IDENTIFICATION</scope>
</reference>